<dbReference type="GO" id="GO:0009100">
    <property type="term" value="P:glycoprotein metabolic process"/>
    <property type="evidence" value="ECO:0007669"/>
    <property type="project" value="UniProtKB-ARBA"/>
</dbReference>
<feature type="domain" description="LicD/FKTN/FKRP nucleotidyltransferase" evidence="1">
    <location>
        <begin position="29"/>
        <end position="250"/>
    </location>
</feature>
<comment type="caution">
    <text evidence="2">The sequence shown here is derived from an EMBL/GenBank/DDBJ whole genome shotgun (WGS) entry which is preliminary data.</text>
</comment>
<dbReference type="Pfam" id="PF04991">
    <property type="entry name" value="LicD"/>
    <property type="match status" value="1"/>
</dbReference>
<evidence type="ECO:0000313" key="2">
    <source>
        <dbReference type="EMBL" id="KRN88348.1"/>
    </source>
</evidence>
<reference evidence="2 3" key="1">
    <citation type="journal article" date="2015" name="Genome Announc.">
        <title>Expanding the biotechnology potential of lactobacilli through comparative genomics of 213 strains and associated genera.</title>
        <authorList>
            <person name="Sun Z."/>
            <person name="Harris H.M."/>
            <person name="McCann A."/>
            <person name="Guo C."/>
            <person name="Argimon S."/>
            <person name="Zhang W."/>
            <person name="Yang X."/>
            <person name="Jeffery I.B."/>
            <person name="Cooney J.C."/>
            <person name="Kagawa T.F."/>
            <person name="Liu W."/>
            <person name="Song Y."/>
            <person name="Salvetti E."/>
            <person name="Wrobel A."/>
            <person name="Rasinkangas P."/>
            <person name="Parkhill J."/>
            <person name="Rea M.C."/>
            <person name="O'Sullivan O."/>
            <person name="Ritari J."/>
            <person name="Douillard F.P."/>
            <person name="Paul Ross R."/>
            <person name="Yang R."/>
            <person name="Briner A.E."/>
            <person name="Felis G.E."/>
            <person name="de Vos W.M."/>
            <person name="Barrangou R."/>
            <person name="Klaenhammer T.R."/>
            <person name="Caufield P.W."/>
            <person name="Cui Y."/>
            <person name="Zhang H."/>
            <person name="O'Toole P.W."/>
        </authorList>
    </citation>
    <scope>NUCLEOTIDE SEQUENCE [LARGE SCALE GENOMIC DNA]</scope>
    <source>
        <strain evidence="2 3">DSM 16698</strain>
    </source>
</reference>
<dbReference type="RefSeq" id="WP_056985738.1">
    <property type="nucleotide sequence ID" value="NZ_JQBQ01000043.1"/>
</dbReference>
<evidence type="ECO:0000313" key="3">
    <source>
        <dbReference type="Proteomes" id="UP000051529"/>
    </source>
</evidence>
<name>A0A0R2KMC0_LACAM</name>
<organism evidence="2 3">
    <name type="scientific">Lactobacillus amylovorus subsp. animalium DSM 16698</name>
    <dbReference type="NCBI Taxonomy" id="695563"/>
    <lineage>
        <taxon>Bacteria</taxon>
        <taxon>Bacillati</taxon>
        <taxon>Bacillota</taxon>
        <taxon>Bacilli</taxon>
        <taxon>Lactobacillales</taxon>
        <taxon>Lactobacillaceae</taxon>
        <taxon>Lactobacillus</taxon>
        <taxon>Lactobacillus amylovorus subsp. animalium</taxon>
    </lineage>
</organism>
<dbReference type="PATRIC" id="fig|695563.3.peg.1344"/>
<accession>A0A0R2KMC0</accession>
<dbReference type="PANTHER" id="PTHR43404">
    <property type="entry name" value="LIPOPOLYSACCHARIDE CHOLINEPHOSPHOTRANSFERASE LICD"/>
    <property type="match status" value="1"/>
</dbReference>
<evidence type="ECO:0000259" key="1">
    <source>
        <dbReference type="Pfam" id="PF04991"/>
    </source>
</evidence>
<gene>
    <name evidence="2" type="ORF">IV44_GL001289</name>
</gene>
<dbReference type="InterPro" id="IPR052942">
    <property type="entry name" value="LPS_cholinephosphotransferase"/>
</dbReference>
<proteinExistence type="predicted"/>
<dbReference type="AlphaFoldDB" id="A0A0R2KMC0"/>
<dbReference type="EMBL" id="JQBQ01000043">
    <property type="protein sequence ID" value="KRN88348.1"/>
    <property type="molecule type" value="Genomic_DNA"/>
</dbReference>
<dbReference type="Proteomes" id="UP000051529">
    <property type="component" value="Unassembled WGS sequence"/>
</dbReference>
<dbReference type="InterPro" id="IPR007074">
    <property type="entry name" value="LicD/FKTN/FKRP_NTP_transf"/>
</dbReference>
<protein>
    <submittedName>
        <fullName evidence="2">LPS biosynthesis protein</fullName>
    </submittedName>
</protein>
<sequence>MSKKTLSSNELKAIHSLELEALTVIDQICRKHSIKYTLIDGSLLGAIRHNGFIPWDDDVDIAMLRDDLEKFKLICKTELPSKYFYQDMSTDPEYLYLFDKIRINNTLFKESYLAEYNINHGVFIDIFPVDNVSDNKKEAKKQFNSFIFLRHMFMAKYLSVKARKGKKKIIAGLIKYLIPNNTKKIRNKAFDIMCKYDKEKTKNVRIFPGPYVKKNVYCRKFFDEVEDHKFENHNFLISKYYEQMLVNDYGNWRELPPKDQRVTRHDLVDFKL</sequence>
<dbReference type="PANTHER" id="PTHR43404:SF2">
    <property type="entry name" value="LIPOPOLYSACCHARIDE CHOLINEPHOSPHOTRANSFERASE LICD"/>
    <property type="match status" value="1"/>
</dbReference>